<dbReference type="GO" id="GO:0006298">
    <property type="term" value="P:mismatch repair"/>
    <property type="evidence" value="ECO:0007669"/>
    <property type="project" value="InterPro"/>
</dbReference>
<keyword evidence="2 7" id="KW-0255">Endonuclease</keyword>
<keyword evidence="1" id="KW-0540">Nuclease</keyword>
<dbReference type="NCBIfam" id="TIGR00632">
    <property type="entry name" value="vsr"/>
    <property type="match status" value="1"/>
</dbReference>
<evidence type="ECO:0000256" key="5">
    <source>
        <dbReference type="ARBA" id="ARBA00023204"/>
    </source>
</evidence>
<dbReference type="CDD" id="cd00221">
    <property type="entry name" value="Vsr"/>
    <property type="match status" value="1"/>
</dbReference>
<accession>A0A174TL47</accession>
<evidence type="ECO:0000256" key="6">
    <source>
        <dbReference type="ARBA" id="ARBA00029466"/>
    </source>
</evidence>
<proteinExistence type="inferred from homology"/>
<dbReference type="InterPro" id="IPR004603">
    <property type="entry name" value="DNA_mismatch_endonuc_vsr"/>
</dbReference>
<reference evidence="7 8" key="1">
    <citation type="submission" date="2015-09" db="EMBL/GenBank/DDBJ databases">
        <authorList>
            <consortium name="Pathogen Informatics"/>
        </authorList>
    </citation>
    <scope>NUCLEOTIDE SEQUENCE [LARGE SCALE GENOMIC DNA]</scope>
    <source>
        <strain evidence="7 8">2789STDY5834899</strain>
    </source>
</reference>
<dbReference type="GO" id="GO:0016787">
    <property type="term" value="F:hydrolase activity"/>
    <property type="evidence" value="ECO:0007669"/>
    <property type="project" value="UniProtKB-KW"/>
</dbReference>
<protein>
    <submittedName>
        <fullName evidence="7">DNA mismatch endonuclease Vsr</fullName>
        <ecNumber evidence="7">3.1.-.-</ecNumber>
    </submittedName>
</protein>
<keyword evidence="4 7" id="KW-0378">Hydrolase</keyword>
<sequence>MLTYKFNPISYMDKLTKEQRHRNMAAIRGKDTKPEILVRKFLFNRGFRYRINHPRLPGHPDLVLRKYRTVIFVNGCFWHGHENCKYFRLPKTNIDFWSNKIKRNKERDKKEQCQLAAMGWHCITVWECQLKPKVREQTLESLAYTLNHIFLEDRKLRTYEQPNTTDSLMAAEPEAVYERKSQE</sequence>
<gene>
    <name evidence="7" type="primary">vsr</name>
    <name evidence="7" type="ORF">ERS852511_04297</name>
</gene>
<dbReference type="Gene3D" id="3.40.960.10">
    <property type="entry name" value="VSR Endonuclease"/>
    <property type="match status" value="1"/>
</dbReference>
<dbReference type="GO" id="GO:0004519">
    <property type="term" value="F:endonuclease activity"/>
    <property type="evidence" value="ECO:0007669"/>
    <property type="project" value="UniProtKB-KW"/>
</dbReference>
<evidence type="ECO:0000256" key="3">
    <source>
        <dbReference type="ARBA" id="ARBA00022763"/>
    </source>
</evidence>
<evidence type="ECO:0000256" key="2">
    <source>
        <dbReference type="ARBA" id="ARBA00022759"/>
    </source>
</evidence>
<dbReference type="EMBL" id="CZAP01000022">
    <property type="protein sequence ID" value="CUQ09251.1"/>
    <property type="molecule type" value="Genomic_DNA"/>
</dbReference>
<keyword evidence="5" id="KW-0234">DNA repair</keyword>
<dbReference type="Proteomes" id="UP000095576">
    <property type="component" value="Unassembled WGS sequence"/>
</dbReference>
<dbReference type="Pfam" id="PF03852">
    <property type="entry name" value="Vsr"/>
    <property type="match status" value="1"/>
</dbReference>
<evidence type="ECO:0000256" key="4">
    <source>
        <dbReference type="ARBA" id="ARBA00022801"/>
    </source>
</evidence>
<evidence type="ECO:0000256" key="1">
    <source>
        <dbReference type="ARBA" id="ARBA00022722"/>
    </source>
</evidence>
<dbReference type="SUPFAM" id="SSF52980">
    <property type="entry name" value="Restriction endonuclease-like"/>
    <property type="match status" value="1"/>
</dbReference>
<evidence type="ECO:0000313" key="7">
    <source>
        <dbReference type="EMBL" id="CUQ09251.1"/>
    </source>
</evidence>
<comment type="similarity">
    <text evidence="6">Belongs to the Vsr family.</text>
</comment>
<organism evidence="7 8">
    <name type="scientific">Bacteroides thetaiotaomicron</name>
    <dbReference type="NCBI Taxonomy" id="818"/>
    <lineage>
        <taxon>Bacteria</taxon>
        <taxon>Pseudomonadati</taxon>
        <taxon>Bacteroidota</taxon>
        <taxon>Bacteroidia</taxon>
        <taxon>Bacteroidales</taxon>
        <taxon>Bacteroidaceae</taxon>
        <taxon>Bacteroides</taxon>
    </lineage>
</organism>
<evidence type="ECO:0000313" key="8">
    <source>
        <dbReference type="Proteomes" id="UP000095576"/>
    </source>
</evidence>
<dbReference type="InterPro" id="IPR011335">
    <property type="entry name" value="Restrct_endonuc-II-like"/>
</dbReference>
<name>A0A174TL47_BACT4</name>
<dbReference type="AlphaFoldDB" id="A0A174TL47"/>
<keyword evidence="3" id="KW-0227">DNA damage</keyword>
<dbReference type="EC" id="3.1.-.-" evidence="7"/>